<sequence>MKTTNNIINGQDFVAYEQHTFYNDKHKILLRKKMYRGPDIPKILDPDPKNCYNFDLCRMYNIGHPSGPERSDKS</sequence>
<protein>
    <submittedName>
        <fullName evidence="2">Ycf1</fullName>
    </submittedName>
</protein>
<evidence type="ECO:0000313" key="1">
    <source>
        <dbReference type="Proteomes" id="UP000887565"/>
    </source>
</evidence>
<keyword evidence="1" id="KW-1185">Reference proteome</keyword>
<name>A0A915JDS9_ROMCU</name>
<dbReference type="WBParaSite" id="nRc.2.0.1.t24640-RA">
    <property type="protein sequence ID" value="nRc.2.0.1.t24640-RA"/>
    <property type="gene ID" value="nRc.2.0.1.g24640"/>
</dbReference>
<accession>A0A915JDS9</accession>
<evidence type="ECO:0000313" key="2">
    <source>
        <dbReference type="WBParaSite" id="nRc.2.0.1.t24640-RA"/>
    </source>
</evidence>
<reference evidence="2" key="1">
    <citation type="submission" date="2022-11" db="UniProtKB">
        <authorList>
            <consortium name="WormBaseParasite"/>
        </authorList>
    </citation>
    <scope>IDENTIFICATION</scope>
</reference>
<organism evidence="1 2">
    <name type="scientific">Romanomermis culicivorax</name>
    <name type="common">Nematode worm</name>
    <dbReference type="NCBI Taxonomy" id="13658"/>
    <lineage>
        <taxon>Eukaryota</taxon>
        <taxon>Metazoa</taxon>
        <taxon>Ecdysozoa</taxon>
        <taxon>Nematoda</taxon>
        <taxon>Enoplea</taxon>
        <taxon>Dorylaimia</taxon>
        <taxon>Mermithida</taxon>
        <taxon>Mermithoidea</taxon>
        <taxon>Mermithidae</taxon>
        <taxon>Romanomermis</taxon>
    </lineage>
</organism>
<proteinExistence type="predicted"/>
<dbReference type="Proteomes" id="UP000887565">
    <property type="component" value="Unplaced"/>
</dbReference>
<dbReference type="AlphaFoldDB" id="A0A915JDS9"/>